<dbReference type="SMART" id="SM00239">
    <property type="entry name" value="C2"/>
    <property type="match status" value="1"/>
</dbReference>
<dbReference type="PROSITE" id="PS50004">
    <property type="entry name" value="C2"/>
    <property type="match status" value="1"/>
</dbReference>
<dbReference type="KEGG" id="tut:107368870"/>
<dbReference type="Pfam" id="PF00168">
    <property type="entry name" value="C2"/>
    <property type="match status" value="1"/>
</dbReference>
<feature type="domain" description="C2" evidence="1">
    <location>
        <begin position="99"/>
        <end position="227"/>
    </location>
</feature>
<accession>T1KZ63</accession>
<dbReference type="EnsemblMetazoa" id="tetur28g00480.1">
    <property type="protein sequence ID" value="tetur28g00480.1"/>
    <property type="gene ID" value="tetur28g00480"/>
</dbReference>
<dbReference type="AlphaFoldDB" id="T1KZ63"/>
<protein>
    <recommendedName>
        <fullName evidence="1">C2 domain-containing protein</fullName>
    </recommendedName>
</protein>
<gene>
    <name evidence="2" type="primary">107368870</name>
</gene>
<dbReference type="InterPro" id="IPR035892">
    <property type="entry name" value="C2_domain_sf"/>
</dbReference>
<reference evidence="2" key="2">
    <citation type="submission" date="2015-06" db="UniProtKB">
        <authorList>
            <consortium name="EnsemblMetazoa"/>
        </authorList>
    </citation>
    <scope>IDENTIFICATION</scope>
</reference>
<dbReference type="OrthoDB" id="6482459at2759"/>
<dbReference type="HOGENOM" id="CLU_287480_0_0_1"/>
<dbReference type="InterPro" id="IPR000008">
    <property type="entry name" value="C2_dom"/>
</dbReference>
<sequence>MKDNKLLSHKINKNVRPKTLPAGKIPVPESDPMTTEIRKSMSGSITCILTNQDLKDMAIYLIKIAHFSCGLKETDPPYNSHKDLMIRYIQEVFNLNSVKLKQYQQSILNSKDQNFKPAVRCWVKDASNLPTMDADGFVDPYFVCYLLGSSLAAPFKSNYIQKEHNPVWNREVIIPIDVELVNSNRGIMIEIWDHDSISFTELLSKLLKSRSLANLYHGCRDLIQLIGYKLCGSKVDDKIGQTYLPINTIPSTEMSLSTTLIDSYGYSTGTINLVVIWGSQLYNDLSSKLKMIPMHSKILRFLLSWHCRDITFRFRNREIPYSSFDFCGLFYVPALTLINQMRVQINLGHWDNVLFCHCVTGLILIEEVKTKRSNNSDKQRKDSTCDPICFRTLLISLLSSIDLTDPKRKYENYLTKPLEAIQSALANEIFDFYKPMLPSMLTNLIEKQKNYSNYYETIQLLRLFSRYDKLFFKYNFRHRLNQLLSTIILNYFDRNIAIPERWTTLINSLEAFQENISRYWCQSISSIIGSPGQIRIKKSFDYAAVKFINETIRLWNKDSRANHKSMLNIYFFVHRLDLLFCCRLIEEHDKSDGEATVHYVRRVETINRSIRQLELKHKQIEKEKMSPSRKLFTNLLSSLSKSVWLTKEQNFISDQMTSLLPASIASITAQTISQIQVKTTQQIIIAPRDLQLNRDFQFNGKCNKLGLVKVFPHDLTDKWIEMMTIQAQEAVDKSVNQEMSRDVAKEGTKMTNHFNQLFYDLLGCTLYFFVTLDCWGEDLLRKSVGLLVSKVENFCEKLTFQSLNSVISSSSSLDASSRLIRTLNGLSIVREKYLRRYLVEILTDNKSIDIWKCFWAHFALEPVFLDDSKGPNSDLVQKSSDLDKIIVLLMNFLITIENLCHDININEDSLIDKLSEVFLRHYLQTVKDIIEAADQKSTESSKKDYEELIITFANDAAKIISNIFSDDIKANLLLDMRHKLSICFPSMIRSLSATYEAEKKVNKARSHYTKIQIVKLSLIGQGFLDEIAKMLGEIKSPQSGNLKTLIETKVDFSLDLSNIASGIISGKSKSKI</sequence>
<name>T1KZ63_TETUR</name>
<dbReference type="STRING" id="32264.T1KZ63"/>
<dbReference type="Proteomes" id="UP000015104">
    <property type="component" value="Unassembled WGS sequence"/>
</dbReference>
<dbReference type="PANTHER" id="PTHR47800:SF5">
    <property type="entry name" value="FER-1-LIKE PROTEIN 6"/>
    <property type="match status" value="1"/>
</dbReference>
<keyword evidence="3" id="KW-1185">Reference proteome</keyword>
<proteinExistence type="predicted"/>
<evidence type="ECO:0000313" key="2">
    <source>
        <dbReference type="EnsemblMetazoa" id="tetur28g00480.1"/>
    </source>
</evidence>
<evidence type="ECO:0000313" key="3">
    <source>
        <dbReference type="Proteomes" id="UP000015104"/>
    </source>
</evidence>
<dbReference type="SUPFAM" id="SSF49562">
    <property type="entry name" value="C2 domain (Calcium/lipid-binding domain, CaLB)"/>
    <property type="match status" value="1"/>
</dbReference>
<dbReference type="PANTHER" id="PTHR47800">
    <property type="entry name" value="C2 DOMAIN-CONTAINING PROTEIN"/>
    <property type="match status" value="1"/>
</dbReference>
<reference evidence="3" key="1">
    <citation type="submission" date="2011-08" db="EMBL/GenBank/DDBJ databases">
        <authorList>
            <person name="Rombauts S."/>
        </authorList>
    </citation>
    <scope>NUCLEOTIDE SEQUENCE</scope>
    <source>
        <strain evidence="3">London</strain>
    </source>
</reference>
<dbReference type="EMBL" id="CAEY01000737">
    <property type="status" value="NOT_ANNOTATED_CDS"/>
    <property type="molecule type" value="Genomic_DNA"/>
</dbReference>
<dbReference type="GO" id="GO:0010628">
    <property type="term" value="P:positive regulation of gene expression"/>
    <property type="evidence" value="ECO:0007669"/>
    <property type="project" value="TreeGrafter"/>
</dbReference>
<organism evidence="2 3">
    <name type="scientific">Tetranychus urticae</name>
    <name type="common">Two-spotted spider mite</name>
    <dbReference type="NCBI Taxonomy" id="32264"/>
    <lineage>
        <taxon>Eukaryota</taxon>
        <taxon>Metazoa</taxon>
        <taxon>Ecdysozoa</taxon>
        <taxon>Arthropoda</taxon>
        <taxon>Chelicerata</taxon>
        <taxon>Arachnida</taxon>
        <taxon>Acari</taxon>
        <taxon>Acariformes</taxon>
        <taxon>Trombidiformes</taxon>
        <taxon>Prostigmata</taxon>
        <taxon>Eleutherengona</taxon>
        <taxon>Raphignathae</taxon>
        <taxon>Tetranychoidea</taxon>
        <taxon>Tetranychidae</taxon>
        <taxon>Tetranychus</taxon>
    </lineage>
</organism>
<dbReference type="Gene3D" id="2.60.40.150">
    <property type="entry name" value="C2 domain"/>
    <property type="match status" value="1"/>
</dbReference>
<evidence type="ECO:0000259" key="1">
    <source>
        <dbReference type="PROSITE" id="PS50004"/>
    </source>
</evidence>
<dbReference type="OMA" id="HRIQINI"/>